<dbReference type="InterPro" id="IPR024521">
    <property type="entry name" value="ArsS-like_C"/>
</dbReference>
<name>A0ABS4E8H7_9FIRM</name>
<accession>A0ABS4E8H7</accession>
<dbReference type="Pfam" id="PF12345">
    <property type="entry name" value="DUF3641"/>
    <property type="match status" value="1"/>
</dbReference>
<dbReference type="RefSeq" id="WP_209455795.1">
    <property type="nucleotide sequence ID" value="NZ_BAAACS010000017.1"/>
</dbReference>
<organism evidence="7 8">
    <name type="scientific">Metaclostridioides mangenotii</name>
    <dbReference type="NCBI Taxonomy" id="1540"/>
    <lineage>
        <taxon>Bacteria</taxon>
        <taxon>Bacillati</taxon>
        <taxon>Bacillota</taxon>
        <taxon>Clostridia</taxon>
        <taxon>Peptostreptococcales</taxon>
        <taxon>Peptostreptococcaceae</taxon>
        <taxon>Metaclostridioides</taxon>
    </lineage>
</organism>
<dbReference type="InterPro" id="IPR026351">
    <property type="entry name" value="rSAM_ArsS-like"/>
</dbReference>
<evidence type="ECO:0000313" key="7">
    <source>
        <dbReference type="EMBL" id="MBP1854249.1"/>
    </source>
</evidence>
<dbReference type="PANTHER" id="PTHR43728:SF1">
    <property type="entry name" value="FE-S OXIDOREDUCTASE"/>
    <property type="match status" value="1"/>
</dbReference>
<keyword evidence="1" id="KW-0949">S-adenosyl-L-methionine</keyword>
<keyword evidence="4" id="KW-0411">Iron-sulfur</keyword>
<dbReference type="Pfam" id="PF04055">
    <property type="entry name" value="Radical_SAM"/>
    <property type="match status" value="1"/>
</dbReference>
<keyword evidence="8" id="KW-1185">Reference proteome</keyword>
<dbReference type="SUPFAM" id="SSF102114">
    <property type="entry name" value="Radical SAM enzymes"/>
    <property type="match status" value="1"/>
</dbReference>
<dbReference type="InterPro" id="IPR007197">
    <property type="entry name" value="rSAM"/>
</dbReference>
<feature type="domain" description="Radical SAM core" evidence="5">
    <location>
        <begin position="38"/>
        <end position="180"/>
    </location>
</feature>
<evidence type="ECO:0000256" key="2">
    <source>
        <dbReference type="ARBA" id="ARBA00022723"/>
    </source>
</evidence>
<evidence type="ECO:0000256" key="3">
    <source>
        <dbReference type="ARBA" id="ARBA00023004"/>
    </source>
</evidence>
<reference evidence="7 8" key="1">
    <citation type="submission" date="2021-03" db="EMBL/GenBank/DDBJ databases">
        <title>Genomic Encyclopedia of Type Strains, Phase IV (KMG-IV): sequencing the most valuable type-strain genomes for metagenomic binning, comparative biology and taxonomic classification.</title>
        <authorList>
            <person name="Goeker M."/>
        </authorList>
    </citation>
    <scope>NUCLEOTIDE SEQUENCE [LARGE SCALE GENOMIC DNA]</scope>
    <source>
        <strain evidence="7 8">DSM 1289</strain>
    </source>
</reference>
<dbReference type="NCBIfam" id="TIGR04167">
    <property type="entry name" value="rSAM_SeCys"/>
    <property type="match status" value="1"/>
</dbReference>
<keyword evidence="2" id="KW-0479">Metal-binding</keyword>
<dbReference type="Proteomes" id="UP000767291">
    <property type="component" value="Unassembled WGS sequence"/>
</dbReference>
<gene>
    <name evidence="7" type="ORF">J2Z43_000639</name>
</gene>
<keyword evidence="3" id="KW-0408">Iron</keyword>
<dbReference type="SFLD" id="SFLDG01067">
    <property type="entry name" value="SPASM/twitch_domain_containing"/>
    <property type="match status" value="1"/>
</dbReference>
<sequence>MSRNNLVDNLEYIQKFTDRVENKELLYTKGNLSTMQLNIGKLCNLACKHCHVEAGPNRTELMTLETMKDCMDVFEENNFSVLDITGGAPEMNPNLKYLIESARKLGSKIMVRSNLVVLDDPKYADLMEFFASHKVEIVCSLPYYTKSDTDRQRGEGVYEDSINILKKLNELGYGIKDDLVLNLVYNPGGAFLPPPQEAIEREYKVKLDKDWGIKFNSLFAITNNPIGRFGIFLERTKNLQGYMQRLSDSFNSGTVESMMCRDQISIGYDGKLYDCDFNQTLELTTEGINNIVDLKGKKLERRKISVGNHCYACTAGSGSSCGGTTA</sequence>
<evidence type="ECO:0000256" key="4">
    <source>
        <dbReference type="ARBA" id="ARBA00023014"/>
    </source>
</evidence>
<comment type="caution">
    <text evidence="7">The sequence shown here is derived from an EMBL/GenBank/DDBJ whole genome shotgun (WGS) entry which is preliminary data.</text>
</comment>
<dbReference type="InterPro" id="IPR058240">
    <property type="entry name" value="rSAM_sf"/>
</dbReference>
<proteinExistence type="predicted"/>
<feature type="domain" description="Arsenosugar biosynthesis radical SAM protein ArsS-like C-terminal" evidence="6">
    <location>
        <begin position="192"/>
        <end position="324"/>
    </location>
</feature>
<protein>
    <submittedName>
        <fullName evidence="7">Radical SAM/Cys-rich protein</fullName>
    </submittedName>
</protein>
<evidence type="ECO:0000259" key="6">
    <source>
        <dbReference type="Pfam" id="PF12345"/>
    </source>
</evidence>
<dbReference type="PANTHER" id="PTHR43728">
    <property type="entry name" value="SLR0304 PROTEIN"/>
    <property type="match status" value="1"/>
</dbReference>
<evidence type="ECO:0000313" key="8">
    <source>
        <dbReference type="Proteomes" id="UP000767291"/>
    </source>
</evidence>
<evidence type="ECO:0000259" key="5">
    <source>
        <dbReference type="Pfam" id="PF04055"/>
    </source>
</evidence>
<dbReference type="InterPro" id="IPR013785">
    <property type="entry name" value="Aldolase_TIM"/>
</dbReference>
<dbReference type="CDD" id="cd01335">
    <property type="entry name" value="Radical_SAM"/>
    <property type="match status" value="1"/>
</dbReference>
<dbReference type="EMBL" id="JAGGJX010000001">
    <property type="protein sequence ID" value="MBP1854249.1"/>
    <property type="molecule type" value="Genomic_DNA"/>
</dbReference>
<evidence type="ECO:0000256" key="1">
    <source>
        <dbReference type="ARBA" id="ARBA00022691"/>
    </source>
</evidence>
<dbReference type="Gene3D" id="3.20.20.70">
    <property type="entry name" value="Aldolase class I"/>
    <property type="match status" value="1"/>
</dbReference>
<dbReference type="SFLD" id="SFLDS00029">
    <property type="entry name" value="Radical_SAM"/>
    <property type="match status" value="1"/>
</dbReference>